<dbReference type="SUPFAM" id="SSF52058">
    <property type="entry name" value="L domain-like"/>
    <property type="match status" value="1"/>
</dbReference>
<dbReference type="AlphaFoldDB" id="A0A383CBT4"/>
<dbReference type="EMBL" id="UINC01207448">
    <property type="protein sequence ID" value="SVE29533.1"/>
    <property type="molecule type" value="Genomic_DNA"/>
</dbReference>
<proteinExistence type="predicted"/>
<evidence type="ECO:0000256" key="2">
    <source>
        <dbReference type="ARBA" id="ARBA00022737"/>
    </source>
</evidence>
<dbReference type="FunFam" id="3.80.10.10:FF:000041">
    <property type="entry name" value="LRR receptor-like serine/threonine-protein kinase ERECTA"/>
    <property type="match status" value="1"/>
</dbReference>
<dbReference type="PANTHER" id="PTHR48065:SF75">
    <property type="entry name" value="LEUCINE-RICH REPEAT-CONTAINING N-TERMINAL PLANT-TYPE DOMAIN-CONTAINING PROTEIN"/>
    <property type="match status" value="1"/>
</dbReference>
<feature type="non-terminal residue" evidence="3">
    <location>
        <position position="1"/>
    </location>
</feature>
<keyword evidence="1" id="KW-0433">Leucine-rich repeat</keyword>
<accession>A0A383CBT4</accession>
<dbReference type="PANTHER" id="PTHR48065">
    <property type="entry name" value="OS10G0469600 PROTEIN"/>
    <property type="match status" value="1"/>
</dbReference>
<sequence>NIPSEIGNLTSLRSLWLRDNELTGSIPPEIGNLINLNQLYLSSNQLSGEIPSEICEVSSLSNVELHNNNLCPPYPECLSGEEFNDSNGNGVYDEGEEFNDSNGNGVYDEGEEFVDSNENGTYDDPVGDQDTSNCGGESSVTVDHISGWNLVSLPMAVSDATYSSIYPDAIPGTLYGFFGNYISETVLENGDGYWLFFEEEGSTDVTGSPIDQVTIFLTEGWNLMGSLSSEFESSSIDDPEE</sequence>
<feature type="non-terminal residue" evidence="3">
    <location>
        <position position="241"/>
    </location>
</feature>
<dbReference type="InterPro" id="IPR032675">
    <property type="entry name" value="LRR_dom_sf"/>
</dbReference>
<keyword evidence="2" id="KW-0677">Repeat</keyword>
<gene>
    <name evidence="3" type="ORF">METZ01_LOCUS482387</name>
</gene>
<dbReference type="Gene3D" id="3.80.10.10">
    <property type="entry name" value="Ribonuclease Inhibitor"/>
    <property type="match status" value="1"/>
</dbReference>
<protein>
    <submittedName>
        <fullName evidence="3">Uncharacterized protein</fullName>
    </submittedName>
</protein>
<dbReference type="Pfam" id="PF12799">
    <property type="entry name" value="LRR_4"/>
    <property type="match status" value="1"/>
</dbReference>
<evidence type="ECO:0000313" key="3">
    <source>
        <dbReference type="EMBL" id="SVE29533.1"/>
    </source>
</evidence>
<dbReference type="InterPro" id="IPR025875">
    <property type="entry name" value="Leu-rich_rpt_4"/>
</dbReference>
<reference evidence="3" key="1">
    <citation type="submission" date="2018-05" db="EMBL/GenBank/DDBJ databases">
        <authorList>
            <person name="Lanie J.A."/>
            <person name="Ng W.-L."/>
            <person name="Kazmierczak K.M."/>
            <person name="Andrzejewski T.M."/>
            <person name="Davidsen T.M."/>
            <person name="Wayne K.J."/>
            <person name="Tettelin H."/>
            <person name="Glass J.I."/>
            <person name="Rusch D."/>
            <person name="Podicherti R."/>
            <person name="Tsui H.-C.T."/>
            <person name="Winkler M.E."/>
        </authorList>
    </citation>
    <scope>NUCLEOTIDE SEQUENCE</scope>
</reference>
<evidence type="ECO:0000256" key="1">
    <source>
        <dbReference type="ARBA" id="ARBA00022614"/>
    </source>
</evidence>
<name>A0A383CBT4_9ZZZZ</name>
<organism evidence="3">
    <name type="scientific">marine metagenome</name>
    <dbReference type="NCBI Taxonomy" id="408172"/>
    <lineage>
        <taxon>unclassified sequences</taxon>
        <taxon>metagenomes</taxon>
        <taxon>ecological metagenomes</taxon>
    </lineage>
</organism>